<dbReference type="RefSeq" id="WP_094011106.1">
    <property type="nucleotide sequence ID" value="NZ_CP128543.1"/>
</dbReference>
<dbReference type="SUPFAM" id="SSF75516">
    <property type="entry name" value="Pheromone-binding domain of LuxR-like quorum-sensing transcription factors"/>
    <property type="match status" value="1"/>
</dbReference>
<dbReference type="Proteomes" id="UP001329505">
    <property type="component" value="Unassembled WGS sequence"/>
</dbReference>
<dbReference type="GeneID" id="93677488"/>
<dbReference type="GO" id="GO:0006355">
    <property type="term" value="P:regulation of DNA-templated transcription"/>
    <property type="evidence" value="ECO:0007669"/>
    <property type="project" value="InterPro"/>
</dbReference>
<gene>
    <name evidence="6" type="ORF">SAMN05216230_10475</name>
    <name evidence="5" type="ORF">V0R55_03580</name>
</gene>
<feature type="domain" description="HTH luxR-type" evidence="4">
    <location>
        <begin position="168"/>
        <end position="233"/>
    </location>
</feature>
<dbReference type="GO" id="GO:0003677">
    <property type="term" value="F:DNA binding"/>
    <property type="evidence" value="ECO:0007669"/>
    <property type="project" value="UniProtKB-KW"/>
</dbReference>
<name>A0A1H9JE63_9PSED</name>
<dbReference type="InterPro" id="IPR005143">
    <property type="entry name" value="TF_LuxR_autoind-bd_dom"/>
</dbReference>
<evidence type="ECO:0000313" key="7">
    <source>
        <dbReference type="Proteomes" id="UP000199221"/>
    </source>
</evidence>
<sequence length="236" mass="25553">MRDLPFDQVVQAVQRIAQATDLADIQSAVRNVARPLGYDRFVLFSASAARDEVVERIHWVEGDWFGDGQAVDAQTYVRHCPVTRHLLAAREPFFWSKRLDDGNERYRVVRAPSGPGIHGLQVPVFGPAGLEGAMSFGGAQVVATPAARLALTLLAQAAFAGARRLLEVPSGQGRLSERERQVLAWTAAGQRQADIAATLGLSLRTVENHLRAARRRLGVSTTAQAIRIALGSGALD</sequence>
<dbReference type="InterPro" id="IPR016032">
    <property type="entry name" value="Sig_transdc_resp-reg_C-effctor"/>
</dbReference>
<dbReference type="InterPro" id="IPR036693">
    <property type="entry name" value="TF_LuxR_autoind-bd_dom_sf"/>
</dbReference>
<accession>A0A1H9JE63</accession>
<dbReference type="CDD" id="cd06170">
    <property type="entry name" value="LuxR_C_like"/>
    <property type="match status" value="1"/>
</dbReference>
<dbReference type="EMBL" id="JAZDQQ010000002">
    <property type="protein sequence ID" value="MEE1879229.1"/>
    <property type="molecule type" value="Genomic_DNA"/>
</dbReference>
<evidence type="ECO:0000313" key="6">
    <source>
        <dbReference type="EMBL" id="SEQ85132.1"/>
    </source>
</evidence>
<dbReference type="PRINTS" id="PR00038">
    <property type="entry name" value="HTHLUXR"/>
</dbReference>
<evidence type="ECO:0000259" key="4">
    <source>
        <dbReference type="PROSITE" id="PS50043"/>
    </source>
</evidence>
<evidence type="ECO:0000256" key="1">
    <source>
        <dbReference type="ARBA" id="ARBA00023015"/>
    </source>
</evidence>
<dbReference type="InterPro" id="IPR019941">
    <property type="entry name" value="Tscrpt_reg_LuxR_HchA-assoc"/>
</dbReference>
<dbReference type="Proteomes" id="UP000199221">
    <property type="component" value="Unassembled WGS sequence"/>
</dbReference>
<dbReference type="InterPro" id="IPR036388">
    <property type="entry name" value="WH-like_DNA-bd_sf"/>
</dbReference>
<dbReference type="PROSITE" id="PS50043">
    <property type="entry name" value="HTH_LUXR_2"/>
    <property type="match status" value="1"/>
</dbReference>
<evidence type="ECO:0000256" key="2">
    <source>
        <dbReference type="ARBA" id="ARBA00023125"/>
    </source>
</evidence>
<dbReference type="PANTHER" id="PTHR44688:SF16">
    <property type="entry name" value="DNA-BINDING TRANSCRIPTIONAL ACTIVATOR DEVR_DOSR"/>
    <property type="match status" value="1"/>
</dbReference>
<dbReference type="Pfam" id="PF00196">
    <property type="entry name" value="GerE"/>
    <property type="match status" value="1"/>
</dbReference>
<organism evidence="6 7">
    <name type="scientific">Pseudomonas soli</name>
    <dbReference type="NCBI Taxonomy" id="1306993"/>
    <lineage>
        <taxon>Bacteria</taxon>
        <taxon>Pseudomonadati</taxon>
        <taxon>Pseudomonadota</taxon>
        <taxon>Gammaproteobacteria</taxon>
        <taxon>Pseudomonadales</taxon>
        <taxon>Pseudomonadaceae</taxon>
        <taxon>Pseudomonas</taxon>
    </lineage>
</organism>
<protein>
    <submittedName>
        <fullName evidence="6">LuxR family transcriptional regulator</fullName>
    </submittedName>
    <submittedName>
        <fullName evidence="5">PA1136 family autoinducer-binding transcriptional regulator</fullName>
    </submittedName>
</protein>
<proteinExistence type="predicted"/>
<reference evidence="5 8" key="2">
    <citation type="submission" date="2024-01" db="EMBL/GenBank/DDBJ databases">
        <title>Unpublished Manusciprt.</title>
        <authorList>
            <person name="Duman M."/>
            <person name="Valdes E.G."/>
            <person name="Ajmi N."/>
            <person name="Altun S."/>
            <person name="Saticioglu I.B."/>
        </authorList>
    </citation>
    <scope>NUCLEOTIDE SEQUENCE [LARGE SCALE GENOMIC DNA]</scope>
    <source>
        <strain evidence="5 8">139P</strain>
    </source>
</reference>
<keyword evidence="2" id="KW-0238">DNA-binding</keyword>
<dbReference type="Pfam" id="PF03472">
    <property type="entry name" value="Autoind_bind"/>
    <property type="match status" value="1"/>
</dbReference>
<dbReference type="EMBL" id="FOEQ01000004">
    <property type="protein sequence ID" value="SEQ85132.1"/>
    <property type="molecule type" value="Genomic_DNA"/>
</dbReference>
<reference evidence="6 7" key="1">
    <citation type="submission" date="2016-10" db="EMBL/GenBank/DDBJ databases">
        <authorList>
            <person name="de Groot N.N."/>
        </authorList>
    </citation>
    <scope>NUCLEOTIDE SEQUENCE [LARGE SCALE GENOMIC DNA]</scope>
    <source>
        <strain evidence="6 7">LMG 27941</strain>
    </source>
</reference>
<keyword evidence="8" id="KW-1185">Reference proteome</keyword>
<evidence type="ECO:0000313" key="8">
    <source>
        <dbReference type="Proteomes" id="UP001329505"/>
    </source>
</evidence>
<dbReference type="InterPro" id="IPR000792">
    <property type="entry name" value="Tscrpt_reg_LuxR_C"/>
</dbReference>
<evidence type="ECO:0000256" key="3">
    <source>
        <dbReference type="ARBA" id="ARBA00023163"/>
    </source>
</evidence>
<dbReference type="PANTHER" id="PTHR44688">
    <property type="entry name" value="DNA-BINDING TRANSCRIPTIONAL ACTIVATOR DEVR_DOSR"/>
    <property type="match status" value="1"/>
</dbReference>
<dbReference type="AlphaFoldDB" id="A0A1H9JE63"/>
<dbReference type="Gene3D" id="1.10.10.10">
    <property type="entry name" value="Winged helix-like DNA-binding domain superfamily/Winged helix DNA-binding domain"/>
    <property type="match status" value="1"/>
</dbReference>
<keyword evidence="3" id="KW-0804">Transcription</keyword>
<dbReference type="NCBIfam" id="TIGR03541">
    <property type="entry name" value="reg_near_HchA"/>
    <property type="match status" value="1"/>
</dbReference>
<dbReference type="SUPFAM" id="SSF46894">
    <property type="entry name" value="C-terminal effector domain of the bipartite response regulators"/>
    <property type="match status" value="1"/>
</dbReference>
<keyword evidence="1" id="KW-0805">Transcription regulation</keyword>
<evidence type="ECO:0000313" key="5">
    <source>
        <dbReference type="EMBL" id="MEE1879229.1"/>
    </source>
</evidence>
<dbReference type="SMART" id="SM00421">
    <property type="entry name" value="HTH_LUXR"/>
    <property type="match status" value="1"/>
</dbReference>
<dbReference type="Gene3D" id="3.30.450.80">
    <property type="entry name" value="Transcription factor LuxR-like, autoinducer-binding domain"/>
    <property type="match status" value="1"/>
</dbReference>